<name>A0A4Z2IE26_9TELE</name>
<sequence>MGYPMGWSHDELIMFLSACLAFWMLPRSGLRLRKKTSSCCCPAHSPRTHSLFTCRGRRRDVERKREHASLDVLRKRLFSMMILYSSLPSSMMWRSASSDGMLARMALRHTGSPS</sequence>
<evidence type="ECO:0000313" key="2">
    <source>
        <dbReference type="Proteomes" id="UP000314294"/>
    </source>
</evidence>
<dbReference type="EMBL" id="SRLO01000095">
    <property type="protein sequence ID" value="TNN76190.1"/>
    <property type="molecule type" value="Genomic_DNA"/>
</dbReference>
<dbReference type="AlphaFoldDB" id="A0A4Z2IE26"/>
<comment type="caution">
    <text evidence="1">The sequence shown here is derived from an EMBL/GenBank/DDBJ whole genome shotgun (WGS) entry which is preliminary data.</text>
</comment>
<proteinExistence type="predicted"/>
<keyword evidence="2" id="KW-1185">Reference proteome</keyword>
<evidence type="ECO:0000313" key="1">
    <source>
        <dbReference type="EMBL" id="TNN76190.1"/>
    </source>
</evidence>
<protein>
    <submittedName>
        <fullName evidence="1">Uncharacterized protein</fullName>
    </submittedName>
</protein>
<reference evidence="1 2" key="1">
    <citation type="submission" date="2019-03" db="EMBL/GenBank/DDBJ databases">
        <title>First draft genome of Liparis tanakae, snailfish: a comprehensive survey of snailfish specific genes.</title>
        <authorList>
            <person name="Kim W."/>
            <person name="Song I."/>
            <person name="Jeong J.-H."/>
            <person name="Kim D."/>
            <person name="Kim S."/>
            <person name="Ryu S."/>
            <person name="Song J.Y."/>
            <person name="Lee S.K."/>
        </authorList>
    </citation>
    <scope>NUCLEOTIDE SEQUENCE [LARGE SCALE GENOMIC DNA]</scope>
    <source>
        <tissue evidence="1">Muscle</tissue>
    </source>
</reference>
<gene>
    <name evidence="1" type="ORF">EYF80_013478</name>
</gene>
<organism evidence="1 2">
    <name type="scientific">Liparis tanakae</name>
    <name type="common">Tanaka's snailfish</name>
    <dbReference type="NCBI Taxonomy" id="230148"/>
    <lineage>
        <taxon>Eukaryota</taxon>
        <taxon>Metazoa</taxon>
        <taxon>Chordata</taxon>
        <taxon>Craniata</taxon>
        <taxon>Vertebrata</taxon>
        <taxon>Euteleostomi</taxon>
        <taxon>Actinopterygii</taxon>
        <taxon>Neopterygii</taxon>
        <taxon>Teleostei</taxon>
        <taxon>Neoteleostei</taxon>
        <taxon>Acanthomorphata</taxon>
        <taxon>Eupercaria</taxon>
        <taxon>Perciformes</taxon>
        <taxon>Cottioidei</taxon>
        <taxon>Cottales</taxon>
        <taxon>Liparidae</taxon>
        <taxon>Liparis</taxon>
    </lineage>
</organism>
<accession>A0A4Z2IE26</accession>
<dbReference type="Proteomes" id="UP000314294">
    <property type="component" value="Unassembled WGS sequence"/>
</dbReference>